<protein>
    <recommendedName>
        <fullName evidence="1">DUF6438 domain-containing protein</fullName>
    </recommendedName>
</protein>
<organism evidence="2 3">
    <name type="scientific">Pseudopedobacter saltans</name>
    <dbReference type="NCBI Taxonomy" id="151895"/>
    <lineage>
        <taxon>Bacteria</taxon>
        <taxon>Pseudomonadati</taxon>
        <taxon>Bacteroidota</taxon>
        <taxon>Sphingobacteriia</taxon>
        <taxon>Sphingobacteriales</taxon>
        <taxon>Sphingobacteriaceae</taxon>
        <taxon>Pseudopedobacter</taxon>
    </lineage>
</organism>
<reference evidence="2 3" key="1">
    <citation type="submission" date="2017-11" db="EMBL/GenBank/DDBJ databases">
        <title>Infants hospitalized years apart are colonized by the same room-sourced microbial strains.</title>
        <authorList>
            <person name="Brooks B."/>
            <person name="Olm M.R."/>
            <person name="Firek B.A."/>
            <person name="Baker R."/>
            <person name="Thomas B.C."/>
            <person name="Morowitz M.J."/>
            <person name="Banfield J.F."/>
        </authorList>
    </citation>
    <scope>NUCLEOTIDE SEQUENCE [LARGE SCALE GENOMIC DNA]</scope>
    <source>
        <strain evidence="2">S2_009_000_R2_76</strain>
    </source>
</reference>
<dbReference type="Pfam" id="PF20033">
    <property type="entry name" value="DUF6438"/>
    <property type="match status" value="1"/>
</dbReference>
<feature type="domain" description="DUF6438" evidence="1">
    <location>
        <begin position="213"/>
        <end position="299"/>
    </location>
</feature>
<accession>A0A2W5EZ54</accession>
<dbReference type="AlphaFoldDB" id="A0A2W5EZ54"/>
<dbReference type="Proteomes" id="UP000249645">
    <property type="component" value="Unassembled WGS sequence"/>
</dbReference>
<dbReference type="EMBL" id="QFOI01000119">
    <property type="protein sequence ID" value="PZP49271.1"/>
    <property type="molecule type" value="Genomic_DNA"/>
</dbReference>
<sequence length="313" mass="36176">MRNQFLLLFLLIVFFGNAQTKKHSIFDSIKNTDQLNVVLKGFPKLQNIKIGDFKDVKISRDKNDNFLKLTDSFHLQPFYLADFDNNGYTDVFLSQQKEGWNARVIMVYPNDSFNIVPIYRLNFSLLFVNIGNNLSQPSLQCRRLEGFLNLNEAKNEMAKKIHFDTLIYKFGSFIEYNAHPDTSSFKQIEFSSNPTHRGSKAEMSINANKIATKFVYKFVDNQDKPIHFTSNIPSETINELEQLINYINISKLKDAYINLSAMDASRIKLHIKTTGLDKTINIYAEDGTFGLQLLQEKLYSIFSNAKWTEVTEK</sequence>
<comment type="caution">
    <text evidence="2">The sequence shown here is derived from an EMBL/GenBank/DDBJ whole genome shotgun (WGS) entry which is preliminary data.</text>
</comment>
<dbReference type="InterPro" id="IPR045497">
    <property type="entry name" value="DUF6438"/>
</dbReference>
<proteinExistence type="predicted"/>
<evidence type="ECO:0000313" key="2">
    <source>
        <dbReference type="EMBL" id="PZP49271.1"/>
    </source>
</evidence>
<name>A0A2W5EZ54_9SPHI</name>
<evidence type="ECO:0000259" key="1">
    <source>
        <dbReference type="Pfam" id="PF20033"/>
    </source>
</evidence>
<evidence type="ECO:0000313" key="3">
    <source>
        <dbReference type="Proteomes" id="UP000249645"/>
    </source>
</evidence>
<gene>
    <name evidence="2" type="ORF">DI598_08260</name>
</gene>